<name>A0A7J7R012_MYOMY</name>
<feature type="region of interest" description="Disordered" evidence="1">
    <location>
        <begin position="81"/>
        <end position="124"/>
    </location>
</feature>
<sequence>MAFLIPQRLRAFYTVHYLLGRDGVLQDHVPLSFSQCCAINKSQEMGEAGELIFLVSSGLHLGRLQVERTAGPRALRVVRGRAGPLPGHQEWLQREHGKSSRQAGVGPPSQDSAVSLPERPLRSRRKHKAGWSVTAWALC</sequence>
<dbReference type="AlphaFoldDB" id="A0A7J7R012"/>
<accession>A0A7J7R012</accession>
<evidence type="ECO:0000256" key="1">
    <source>
        <dbReference type="SAM" id="MobiDB-lite"/>
    </source>
</evidence>
<dbReference type="EMBL" id="JABWUV010000043">
    <property type="protein sequence ID" value="KAF6269429.1"/>
    <property type="molecule type" value="Genomic_DNA"/>
</dbReference>
<dbReference type="Proteomes" id="UP000527355">
    <property type="component" value="Unassembled WGS sequence"/>
</dbReference>
<evidence type="ECO:0000313" key="2">
    <source>
        <dbReference type="EMBL" id="KAF6269429.1"/>
    </source>
</evidence>
<evidence type="ECO:0000313" key="3">
    <source>
        <dbReference type="Proteomes" id="UP000527355"/>
    </source>
</evidence>
<protein>
    <submittedName>
        <fullName evidence="2">Uncharacterized protein</fullName>
    </submittedName>
</protein>
<reference evidence="2 3" key="1">
    <citation type="journal article" date="2020" name="Nature">
        <title>Six reference-quality genomes reveal evolution of bat adaptations.</title>
        <authorList>
            <person name="Jebb D."/>
            <person name="Huang Z."/>
            <person name="Pippel M."/>
            <person name="Hughes G.M."/>
            <person name="Lavrichenko K."/>
            <person name="Devanna P."/>
            <person name="Winkler S."/>
            <person name="Jermiin L.S."/>
            <person name="Skirmuntt E.C."/>
            <person name="Katzourakis A."/>
            <person name="Burkitt-Gray L."/>
            <person name="Ray D.A."/>
            <person name="Sullivan K.A.M."/>
            <person name="Roscito J.G."/>
            <person name="Kirilenko B.M."/>
            <person name="Davalos L.M."/>
            <person name="Corthals A.P."/>
            <person name="Power M.L."/>
            <person name="Jones G."/>
            <person name="Ransome R.D."/>
            <person name="Dechmann D.K.N."/>
            <person name="Locatelli A.G."/>
            <person name="Puechmaille S.J."/>
            <person name="Fedrigo O."/>
            <person name="Jarvis E.D."/>
            <person name="Hiller M."/>
            <person name="Vernes S.C."/>
            <person name="Myers E.W."/>
            <person name="Teeling E.C."/>
        </authorList>
    </citation>
    <scope>NUCLEOTIDE SEQUENCE [LARGE SCALE GENOMIC DNA]</scope>
    <source>
        <strain evidence="2">MMyoMyo1</strain>
        <tissue evidence="2">Flight muscle</tissue>
    </source>
</reference>
<comment type="caution">
    <text evidence="2">The sequence shown here is derived from an EMBL/GenBank/DDBJ whole genome shotgun (WGS) entry which is preliminary data.</text>
</comment>
<keyword evidence="3" id="KW-1185">Reference proteome</keyword>
<gene>
    <name evidence="2" type="ORF">mMyoMyo1_011254</name>
</gene>
<organism evidence="2 3">
    <name type="scientific">Myotis myotis</name>
    <name type="common">Greater mouse-eared bat</name>
    <name type="synonym">Vespertilio myotis</name>
    <dbReference type="NCBI Taxonomy" id="51298"/>
    <lineage>
        <taxon>Eukaryota</taxon>
        <taxon>Metazoa</taxon>
        <taxon>Chordata</taxon>
        <taxon>Craniata</taxon>
        <taxon>Vertebrata</taxon>
        <taxon>Euteleostomi</taxon>
        <taxon>Mammalia</taxon>
        <taxon>Eutheria</taxon>
        <taxon>Laurasiatheria</taxon>
        <taxon>Chiroptera</taxon>
        <taxon>Yangochiroptera</taxon>
        <taxon>Vespertilionidae</taxon>
        <taxon>Myotis</taxon>
    </lineage>
</organism>
<proteinExistence type="predicted"/>